<evidence type="ECO:0000256" key="9">
    <source>
        <dbReference type="ARBA" id="ARBA00022840"/>
    </source>
</evidence>
<dbReference type="SUPFAM" id="SSF55874">
    <property type="entry name" value="ATPase domain of HSP90 chaperone/DNA topoisomerase II/histidine kinase"/>
    <property type="match status" value="1"/>
</dbReference>
<protein>
    <recommendedName>
        <fullName evidence="3">histidine kinase</fullName>
        <ecNumber evidence="3">2.7.13.3</ecNumber>
    </recommendedName>
</protein>
<name>A0ABV9F9T6_9BACL</name>
<gene>
    <name evidence="15" type="ORF">ACFO3S_10585</name>
</gene>
<dbReference type="EC" id="2.7.13.3" evidence="3"/>
<comment type="catalytic activity">
    <reaction evidence="1">
        <text>ATP + protein L-histidine = ADP + protein N-phospho-L-histidine.</text>
        <dbReference type="EC" id="2.7.13.3"/>
    </reaction>
</comment>
<feature type="domain" description="Histidine kinase" evidence="13">
    <location>
        <begin position="471"/>
        <end position="579"/>
    </location>
</feature>
<dbReference type="InterPro" id="IPR005467">
    <property type="entry name" value="His_kinase_dom"/>
</dbReference>
<keyword evidence="12" id="KW-1133">Transmembrane helix</keyword>
<accession>A0ABV9F9T6</accession>
<evidence type="ECO:0000256" key="6">
    <source>
        <dbReference type="ARBA" id="ARBA00022679"/>
    </source>
</evidence>
<dbReference type="RefSeq" id="WP_378095187.1">
    <property type="nucleotide sequence ID" value="NZ_JBHSEP010000006.1"/>
</dbReference>
<dbReference type="SMART" id="SM00304">
    <property type="entry name" value="HAMP"/>
    <property type="match status" value="1"/>
</dbReference>
<dbReference type="PANTHER" id="PTHR34220">
    <property type="entry name" value="SENSOR HISTIDINE KINASE YPDA"/>
    <property type="match status" value="1"/>
</dbReference>
<comment type="caution">
    <text evidence="15">The sequence shown here is derived from an EMBL/GenBank/DDBJ whole genome shotgun (WGS) entry which is preliminary data.</text>
</comment>
<keyword evidence="5" id="KW-0597">Phosphoprotein</keyword>
<feature type="domain" description="HAMP" evidence="14">
    <location>
        <begin position="308"/>
        <end position="361"/>
    </location>
</feature>
<evidence type="ECO:0000259" key="14">
    <source>
        <dbReference type="PROSITE" id="PS50885"/>
    </source>
</evidence>
<keyword evidence="16" id="KW-1185">Reference proteome</keyword>
<dbReference type="GO" id="GO:0004673">
    <property type="term" value="F:protein histidine kinase activity"/>
    <property type="evidence" value="ECO:0007669"/>
    <property type="project" value="UniProtKB-EC"/>
</dbReference>
<keyword evidence="12" id="KW-0812">Transmembrane</keyword>
<keyword evidence="10" id="KW-0902">Two-component regulatory system</keyword>
<dbReference type="InterPro" id="IPR050640">
    <property type="entry name" value="Bact_2-comp_sensor_kinase"/>
</dbReference>
<dbReference type="Proteomes" id="UP001596028">
    <property type="component" value="Unassembled WGS sequence"/>
</dbReference>
<keyword evidence="8 15" id="KW-0418">Kinase</keyword>
<dbReference type="Gene3D" id="6.10.340.10">
    <property type="match status" value="1"/>
</dbReference>
<evidence type="ECO:0000313" key="15">
    <source>
        <dbReference type="EMBL" id="MFC4598682.1"/>
    </source>
</evidence>
<dbReference type="Gene3D" id="3.30.565.10">
    <property type="entry name" value="Histidine kinase-like ATPase, C-terminal domain"/>
    <property type="match status" value="1"/>
</dbReference>
<keyword evidence="11 12" id="KW-0472">Membrane</keyword>
<dbReference type="CDD" id="cd06225">
    <property type="entry name" value="HAMP"/>
    <property type="match status" value="1"/>
</dbReference>
<evidence type="ECO:0000256" key="5">
    <source>
        <dbReference type="ARBA" id="ARBA00022553"/>
    </source>
</evidence>
<dbReference type="Pfam" id="PF00672">
    <property type="entry name" value="HAMP"/>
    <property type="match status" value="1"/>
</dbReference>
<evidence type="ECO:0000256" key="8">
    <source>
        <dbReference type="ARBA" id="ARBA00022777"/>
    </source>
</evidence>
<evidence type="ECO:0000313" key="16">
    <source>
        <dbReference type="Proteomes" id="UP001596028"/>
    </source>
</evidence>
<evidence type="ECO:0000256" key="7">
    <source>
        <dbReference type="ARBA" id="ARBA00022741"/>
    </source>
</evidence>
<evidence type="ECO:0000256" key="12">
    <source>
        <dbReference type="SAM" id="Phobius"/>
    </source>
</evidence>
<keyword evidence="6 15" id="KW-0808">Transferase</keyword>
<dbReference type="InterPro" id="IPR010559">
    <property type="entry name" value="Sig_transdc_His_kin_internal"/>
</dbReference>
<dbReference type="SUPFAM" id="SSF158472">
    <property type="entry name" value="HAMP domain-like"/>
    <property type="match status" value="1"/>
</dbReference>
<dbReference type="Pfam" id="PF06580">
    <property type="entry name" value="His_kinase"/>
    <property type="match status" value="1"/>
</dbReference>
<dbReference type="EMBL" id="JBHSEP010000006">
    <property type="protein sequence ID" value="MFC4598682.1"/>
    <property type="molecule type" value="Genomic_DNA"/>
</dbReference>
<evidence type="ECO:0000256" key="2">
    <source>
        <dbReference type="ARBA" id="ARBA00004651"/>
    </source>
</evidence>
<keyword evidence="7" id="KW-0547">Nucleotide-binding</keyword>
<organism evidence="15 16">
    <name type="scientific">Cohnella hongkongensis</name>
    <dbReference type="NCBI Taxonomy" id="178337"/>
    <lineage>
        <taxon>Bacteria</taxon>
        <taxon>Bacillati</taxon>
        <taxon>Bacillota</taxon>
        <taxon>Bacilli</taxon>
        <taxon>Bacillales</taxon>
        <taxon>Paenibacillaceae</taxon>
        <taxon>Cohnella</taxon>
    </lineage>
</organism>
<dbReference type="PROSITE" id="PS50109">
    <property type="entry name" value="HIS_KIN"/>
    <property type="match status" value="1"/>
</dbReference>
<dbReference type="InterPro" id="IPR036890">
    <property type="entry name" value="HATPase_C_sf"/>
</dbReference>
<dbReference type="SMART" id="SM00387">
    <property type="entry name" value="HATPase_c"/>
    <property type="match status" value="1"/>
</dbReference>
<dbReference type="InterPro" id="IPR003594">
    <property type="entry name" value="HATPase_dom"/>
</dbReference>
<feature type="transmembrane region" description="Helical" evidence="12">
    <location>
        <begin position="20"/>
        <end position="39"/>
    </location>
</feature>
<evidence type="ECO:0000256" key="11">
    <source>
        <dbReference type="ARBA" id="ARBA00023136"/>
    </source>
</evidence>
<sequence length="595" mass="68569">MRRGYKTMQKLFKSLQNKILFVFVILILPLFVLLIYYNFYSGEVIRNQVAHSNGNLLRMYMGTIDRELEDVNKYLFSLVAQEPDLLALNVSEADDPEAYHLARIRLSNRLLANVVYYDKVEMFFIYSLRNEDLLAVETQLMPYQEKESLKNEIVALFDRAGVPEGSEWFLHRSREFPSLYRVIRYGDVYIGALMNIGRLMVPFESTDLGEDGKILMLDSEYQPVTNGPEADEPDLQLQGAFKSAYEMTGSKNRFMAVGERSRQGQFGVVALISDKPIMENIPYLRRLVWLIAVATVIVLPVVYLFLRRIVLVPMKRIISAMRKIRAGDWETRLSGPASSREFSIINETFNTMVSQIKELKINVYEEQLNSQKAELKHLQLQINPHFFLNSLNIVYHLAEVKNYSLIQEIALSLVQYFRFMFRSNLSFVSVRDELEHTRNYLRIQEMRFPEKLSSEVSVEDRLLEKTVPPLVCQTFVENAIKHAISMDGSLRITVKVSVDRADPRYMRIEIRDTGRGFPPEVLERLGRKDDIGEGQGVHIGIWNIRNRLRLLYPDGDADLGFANGPNQGAVVQIRLPIRDSEREEAGADVSSAARR</sequence>
<evidence type="ECO:0000256" key="10">
    <source>
        <dbReference type="ARBA" id="ARBA00023012"/>
    </source>
</evidence>
<dbReference type="Pfam" id="PF02518">
    <property type="entry name" value="HATPase_c"/>
    <property type="match status" value="1"/>
</dbReference>
<evidence type="ECO:0000256" key="3">
    <source>
        <dbReference type="ARBA" id="ARBA00012438"/>
    </source>
</evidence>
<comment type="subcellular location">
    <subcellularLocation>
        <location evidence="2">Cell membrane</location>
        <topology evidence="2">Multi-pass membrane protein</topology>
    </subcellularLocation>
</comment>
<dbReference type="PROSITE" id="PS50885">
    <property type="entry name" value="HAMP"/>
    <property type="match status" value="1"/>
</dbReference>
<reference evidence="16" key="1">
    <citation type="journal article" date="2019" name="Int. J. Syst. Evol. Microbiol.">
        <title>The Global Catalogue of Microorganisms (GCM) 10K type strain sequencing project: providing services to taxonomists for standard genome sequencing and annotation.</title>
        <authorList>
            <consortium name="The Broad Institute Genomics Platform"/>
            <consortium name="The Broad Institute Genome Sequencing Center for Infectious Disease"/>
            <person name="Wu L."/>
            <person name="Ma J."/>
        </authorList>
    </citation>
    <scope>NUCLEOTIDE SEQUENCE [LARGE SCALE GENOMIC DNA]</scope>
    <source>
        <strain evidence="16">CCUG 49571</strain>
    </source>
</reference>
<dbReference type="PANTHER" id="PTHR34220:SF7">
    <property type="entry name" value="SENSOR HISTIDINE KINASE YPDA"/>
    <property type="match status" value="1"/>
</dbReference>
<proteinExistence type="predicted"/>
<keyword evidence="9" id="KW-0067">ATP-binding</keyword>
<keyword evidence="4" id="KW-1003">Cell membrane</keyword>
<evidence type="ECO:0000259" key="13">
    <source>
        <dbReference type="PROSITE" id="PS50109"/>
    </source>
</evidence>
<evidence type="ECO:0000256" key="1">
    <source>
        <dbReference type="ARBA" id="ARBA00000085"/>
    </source>
</evidence>
<evidence type="ECO:0000256" key="4">
    <source>
        <dbReference type="ARBA" id="ARBA00022475"/>
    </source>
</evidence>
<feature type="transmembrane region" description="Helical" evidence="12">
    <location>
        <begin position="287"/>
        <end position="306"/>
    </location>
</feature>
<dbReference type="InterPro" id="IPR003660">
    <property type="entry name" value="HAMP_dom"/>
</dbReference>